<dbReference type="EMBL" id="BACD03000067">
    <property type="protein sequence ID" value="GAO52389.1"/>
    <property type="molecule type" value="Genomic_DNA"/>
</dbReference>
<comment type="caution">
    <text evidence="1">The sequence shown here is derived from an EMBL/GenBank/DDBJ whole genome shotgun (WGS) entry which is preliminary data.</text>
</comment>
<keyword evidence="2" id="KW-1185">Reference proteome</keyword>
<proteinExistence type="predicted"/>
<dbReference type="AlphaFoldDB" id="A0A0E9NRB3"/>
<organism evidence="1 2">
    <name type="scientific">Saitoella complicata (strain BCRC 22490 / CBS 7301 / JCM 7358 / NBRC 10748 / NRRL Y-17804)</name>
    <dbReference type="NCBI Taxonomy" id="698492"/>
    <lineage>
        <taxon>Eukaryota</taxon>
        <taxon>Fungi</taxon>
        <taxon>Dikarya</taxon>
        <taxon>Ascomycota</taxon>
        <taxon>Taphrinomycotina</taxon>
        <taxon>Taphrinomycotina incertae sedis</taxon>
        <taxon>Saitoella</taxon>
    </lineage>
</organism>
<dbReference type="Proteomes" id="UP000033140">
    <property type="component" value="Unassembled WGS sequence"/>
</dbReference>
<protein>
    <submittedName>
        <fullName evidence="1">Uncharacterized protein</fullName>
    </submittedName>
</protein>
<name>A0A0E9NRB3_SAICN</name>
<sequence length="270" mass="30726">MTGRVWYSKMSVVGQRAAERILGKQIVEEAAIQWESNTDPVSKDIVSKWWDEYCLHDRHSDLADEDESFSKFLLRILGEHLFSDFTSAFTSLLFMTSTFFWGWHTLGVHVPAILNRAHSYIFRPLFDFPHVRSLIDWLANDVMNIASEVNGKVDGLRLNFLNELDTLGSQLYSSAISLFGSRHLHVGFDWLYEAQCSVFCYCRNIGYILCSDVVQAVVGTAQTVDDNYFGFWETIGSSVGGLWTWGYDWVSEFFGTEAASKAAYLERALG</sequence>
<reference evidence="1 2" key="3">
    <citation type="journal article" date="2015" name="Genome Announc.">
        <title>Draft Genome Sequence of the Archiascomycetous Yeast Saitoella complicata.</title>
        <authorList>
            <person name="Yamauchi K."/>
            <person name="Kondo S."/>
            <person name="Hamamoto M."/>
            <person name="Takahashi Y."/>
            <person name="Ogura Y."/>
            <person name="Hayashi T."/>
            <person name="Nishida H."/>
        </authorList>
    </citation>
    <scope>NUCLEOTIDE SEQUENCE [LARGE SCALE GENOMIC DNA]</scope>
    <source>
        <strain evidence="1 2">NRRL Y-17804</strain>
    </source>
</reference>
<evidence type="ECO:0000313" key="2">
    <source>
        <dbReference type="Proteomes" id="UP000033140"/>
    </source>
</evidence>
<accession>A0A0E9NRB3</accession>
<reference evidence="1 2" key="1">
    <citation type="journal article" date="2011" name="J. Gen. Appl. Microbiol.">
        <title>Draft genome sequencing of the enigmatic yeast Saitoella complicata.</title>
        <authorList>
            <person name="Nishida H."/>
            <person name="Hamamoto M."/>
            <person name="Sugiyama J."/>
        </authorList>
    </citation>
    <scope>NUCLEOTIDE SEQUENCE [LARGE SCALE GENOMIC DNA]</scope>
    <source>
        <strain evidence="1 2">NRRL Y-17804</strain>
    </source>
</reference>
<evidence type="ECO:0000313" key="1">
    <source>
        <dbReference type="EMBL" id="GAO52389.1"/>
    </source>
</evidence>
<gene>
    <name evidence="1" type="ORF">G7K_6467-t1</name>
</gene>
<reference evidence="1 2" key="2">
    <citation type="journal article" date="2014" name="J. Gen. Appl. Microbiol.">
        <title>The early diverging ascomycetous budding yeast Saitoella complicata has three histone deacetylases belonging to the Clr6, Hos2, and Rpd3 lineages.</title>
        <authorList>
            <person name="Nishida H."/>
            <person name="Matsumoto T."/>
            <person name="Kondo S."/>
            <person name="Hamamoto M."/>
            <person name="Yoshikawa H."/>
        </authorList>
    </citation>
    <scope>NUCLEOTIDE SEQUENCE [LARGE SCALE GENOMIC DNA]</scope>
    <source>
        <strain evidence="1 2">NRRL Y-17804</strain>
    </source>
</reference>